<evidence type="ECO:0000313" key="2">
    <source>
        <dbReference type="Proteomes" id="UP000320231"/>
    </source>
</evidence>
<reference evidence="1 2" key="1">
    <citation type="journal article" date="2019" name="Microbiol. Resour. Announc.">
        <title>Complete Genome Sequence of Halomonas sulfidaeris Strain Esulfide1 Isolated from a Metal Sulfide Rock at a Depth of 2,200 Meters, Obtained Using Nanopore Sequencing.</title>
        <authorList>
            <person name="Saito M."/>
            <person name="Nishigata A."/>
            <person name="Galipon J."/>
            <person name="Arakawa K."/>
        </authorList>
    </citation>
    <scope>NUCLEOTIDE SEQUENCE [LARGE SCALE GENOMIC DNA]</scope>
    <source>
        <strain evidence="1 2">ATCC BAA-803</strain>
    </source>
</reference>
<protein>
    <submittedName>
        <fullName evidence="1">Uncharacterized protein</fullName>
    </submittedName>
</protein>
<proteinExistence type="predicted"/>
<dbReference type="AlphaFoldDB" id="A0A455UG00"/>
<name>A0A455UG00_9GAMM</name>
<evidence type="ECO:0000313" key="1">
    <source>
        <dbReference type="EMBL" id="BBI65160.1"/>
    </source>
</evidence>
<sequence>MTQTRTALTHKQRLLIKRCEYGATTQPFGQCLMGAAPYRYLTRLAAFADDPYPAVLQILKIKRRQLRQTQAAGVKKVQEWPDHARPMVCRRGGIEKACQSVYINRAWQVTRLFRRSQ</sequence>
<gene>
    <name evidence="1" type="ORF">HSBAA_64660</name>
</gene>
<accession>A0A455UG00</accession>
<organism evidence="1 2">
    <name type="scientific">Vreelandella sulfidaeris</name>
    <dbReference type="NCBI Taxonomy" id="115553"/>
    <lineage>
        <taxon>Bacteria</taxon>
        <taxon>Pseudomonadati</taxon>
        <taxon>Pseudomonadota</taxon>
        <taxon>Gammaproteobacteria</taxon>
        <taxon>Oceanospirillales</taxon>
        <taxon>Halomonadaceae</taxon>
        <taxon>Vreelandella</taxon>
    </lineage>
</organism>
<dbReference type="KEGG" id="hsr:HSBAA_64660"/>
<dbReference type="EMBL" id="AP019514">
    <property type="protein sequence ID" value="BBI65160.1"/>
    <property type="molecule type" value="Genomic_DNA"/>
</dbReference>
<dbReference type="Proteomes" id="UP000320231">
    <property type="component" value="Chromosome"/>
</dbReference>